<evidence type="ECO:0000313" key="2">
    <source>
        <dbReference type="Proteomes" id="UP000184233"/>
    </source>
</evidence>
<dbReference type="InterPro" id="IPR015943">
    <property type="entry name" value="WD40/YVTN_repeat-like_dom_sf"/>
</dbReference>
<dbReference type="Pfam" id="PF07494">
    <property type="entry name" value="Reg_prop"/>
    <property type="match status" value="3"/>
</dbReference>
<dbReference type="AlphaFoldDB" id="A0A1M3KYZ1"/>
<gene>
    <name evidence="1" type="ORF">BGO89_07025</name>
</gene>
<name>A0A1M3KYZ1_9BACT</name>
<dbReference type="Proteomes" id="UP000184233">
    <property type="component" value="Unassembled WGS sequence"/>
</dbReference>
<protein>
    <recommendedName>
        <fullName evidence="3">Histidine kinase</fullName>
    </recommendedName>
</protein>
<accession>A0A1M3KYZ1</accession>
<evidence type="ECO:0008006" key="3">
    <source>
        <dbReference type="Google" id="ProtNLM"/>
    </source>
</evidence>
<dbReference type="STRING" id="1895771.BGO89_07025"/>
<sequence>MEDKAGNLWFGTTKEGVYRYDGRSFTQFTMKNGLNSDTVLSIMEDGAGNVWFGTADGLSRYDGKTISRIPLVVPHTGYLQPSGSSIDTPPAKNMVWSMMRDRNGQLWFGTTDGVYRYDGTSFDRFLDDARIVNKDDLHLRMVDCMIEDAGGNIWFASGMLPGMEGIIRYDPATGIMTRFKPGGEGWIRRMVFDGKGHLWIGTRHRGAWRYDGHTFMQEKDGLGCPQIMDRAGNIWFGGSENKDGYSSDNGIWRFDGRSYTNFTTKDGLGNYGTWCMLQDKAGRVWVGTRNVGLYRYDGNRFIGLSE</sequence>
<dbReference type="SUPFAM" id="SSF63829">
    <property type="entry name" value="Calcium-dependent phosphotriesterase"/>
    <property type="match status" value="1"/>
</dbReference>
<proteinExistence type="predicted"/>
<comment type="caution">
    <text evidence="1">The sequence shown here is derived from an EMBL/GenBank/DDBJ whole genome shotgun (WGS) entry which is preliminary data.</text>
</comment>
<dbReference type="EMBL" id="MKVH01000021">
    <property type="protein sequence ID" value="OJX57717.1"/>
    <property type="molecule type" value="Genomic_DNA"/>
</dbReference>
<reference evidence="1 2" key="1">
    <citation type="submission" date="2016-09" db="EMBL/GenBank/DDBJ databases">
        <title>Genome-resolved meta-omics ties microbial dynamics to process performance in biotechnology for thiocyanate degradation.</title>
        <authorList>
            <person name="Kantor R.S."/>
            <person name="Huddy R.J."/>
            <person name="Iyer R."/>
            <person name="Thomas B.C."/>
            <person name="Brown C.T."/>
            <person name="Anantharaman K."/>
            <person name="Tringe S."/>
            <person name="Hettich R.L."/>
            <person name="Harrison S.T."/>
            <person name="Banfield J.F."/>
        </authorList>
    </citation>
    <scope>NUCLEOTIDE SEQUENCE [LARGE SCALE GENOMIC DNA]</scope>
    <source>
        <strain evidence="1">59-99</strain>
    </source>
</reference>
<evidence type="ECO:0000313" key="1">
    <source>
        <dbReference type="EMBL" id="OJX57717.1"/>
    </source>
</evidence>
<dbReference type="Gene3D" id="2.130.10.10">
    <property type="entry name" value="YVTN repeat-like/Quinoprotein amine dehydrogenase"/>
    <property type="match status" value="3"/>
</dbReference>
<dbReference type="InterPro" id="IPR011110">
    <property type="entry name" value="Reg_prop"/>
</dbReference>
<organism evidence="1 2">
    <name type="scientific">Candidatus Kapaibacterium thiocyanatum</name>
    <dbReference type="NCBI Taxonomy" id="1895771"/>
    <lineage>
        <taxon>Bacteria</taxon>
        <taxon>Pseudomonadati</taxon>
        <taxon>Candidatus Kapaibacteriota</taxon>
        <taxon>Candidatus Kapaibacteriia</taxon>
        <taxon>Candidatus Kapaibacteriales</taxon>
        <taxon>Candidatus Kapaibacteriaceae</taxon>
        <taxon>Candidatus Kapaibacterium</taxon>
    </lineage>
</organism>